<evidence type="ECO:0000313" key="2">
    <source>
        <dbReference type="EMBL" id="EHK97590.1"/>
    </source>
</evidence>
<organism evidence="2 3">
    <name type="scientific">Glarea lozoyensis (strain ATCC 74030 / MF5533)</name>
    <dbReference type="NCBI Taxonomy" id="1104152"/>
    <lineage>
        <taxon>Eukaryota</taxon>
        <taxon>Fungi</taxon>
        <taxon>Dikarya</taxon>
        <taxon>Ascomycota</taxon>
        <taxon>Pezizomycotina</taxon>
        <taxon>Leotiomycetes</taxon>
        <taxon>Helotiales</taxon>
        <taxon>Helotiaceae</taxon>
        <taxon>Glarea</taxon>
    </lineage>
</organism>
<name>H0EV49_GLAL7</name>
<protein>
    <submittedName>
        <fullName evidence="2">Uncharacterized protein</fullName>
    </submittedName>
</protein>
<dbReference type="HOGENOM" id="CLU_454178_0_0_1"/>
<proteinExistence type="predicted"/>
<gene>
    <name evidence="2" type="ORF">M7I_6642</name>
</gene>
<dbReference type="Proteomes" id="UP000005446">
    <property type="component" value="Unassembled WGS sequence"/>
</dbReference>
<accession>H0EV49</accession>
<dbReference type="OrthoDB" id="3450125at2759"/>
<comment type="caution">
    <text evidence="2">The sequence shown here is derived from an EMBL/GenBank/DDBJ whole genome shotgun (WGS) entry which is preliminary data.</text>
</comment>
<feature type="region of interest" description="Disordered" evidence="1">
    <location>
        <begin position="472"/>
        <end position="549"/>
    </location>
</feature>
<feature type="compositionally biased region" description="Polar residues" evidence="1">
    <location>
        <begin position="481"/>
        <end position="503"/>
    </location>
</feature>
<evidence type="ECO:0000313" key="3">
    <source>
        <dbReference type="Proteomes" id="UP000005446"/>
    </source>
</evidence>
<reference evidence="2 3" key="1">
    <citation type="journal article" date="2012" name="Eukaryot. Cell">
        <title>Genome sequence of the fungus Glarea lozoyensis: the first genome sequence of a species from the Helotiaceae family.</title>
        <authorList>
            <person name="Youssar L."/>
            <person name="Gruening B.A."/>
            <person name="Erxleben A."/>
            <person name="Guenther S."/>
            <person name="Huettel W."/>
        </authorList>
    </citation>
    <scope>NUCLEOTIDE SEQUENCE [LARGE SCALE GENOMIC DNA]</scope>
    <source>
        <strain evidence="3">ATCC 74030 / MF5533</strain>
    </source>
</reference>
<dbReference type="EMBL" id="AGUE01000186">
    <property type="protein sequence ID" value="EHK97590.1"/>
    <property type="molecule type" value="Genomic_DNA"/>
</dbReference>
<dbReference type="AlphaFoldDB" id="H0EV49"/>
<keyword evidence="3" id="KW-1185">Reference proteome</keyword>
<evidence type="ECO:0000256" key="1">
    <source>
        <dbReference type="SAM" id="MobiDB-lite"/>
    </source>
</evidence>
<dbReference type="InParanoid" id="H0EV49"/>
<sequence>MFKDISNDGMFTRQRIQTEGKPPYWIHELKPTFEGQKNSTRRLTLSRSVPDILNRRRLLTQRELDHEGYTEMTGLCHYIRTKYGTLIPFAAVATPQDMQEMGCWKDIQELRKMITHPDFEAQCKAWSKTKHPEQRGRSYDRAATEGRYKRTVQLGSIACKMRPENYKFDAHLSKTGARILKYKFPERNTDTLVRDWACNAAITIGHHDNQELNAIQLNSSSVSVEQDGDLSDDIKQFGGLHIDGGDNPLAFTVMINLSNYPEDYFPGRFNITSVRLTCTLPAGSALVFSGRHPHFGTGGGVYEDSVLRDKNHPLRHRMPRYCELDLLPPENIYLRACGVMYPSLRFTKARMDLINPEMISDQALAVFGTLQNLQEFRLRYFMRKTFEELEDKTQFKRDPGYRTERFEWYNELDDQEIGFGWINEKGTLEFPRRWIAQMVIDYIGKPDPDKDRQLAYHKEVRCGTFFRAQDSMPVGPADPVTTVTNGTADLTLTSDDEPSSTSAGKRAAGTTAAEPPAKKRKTDTQQVVAIPAQAEPEPEKKKKKGKKQLQVKNAARIDVQNPGFEIAYDPSVDFIPNRSLLDQGARVVEEDRMVNWIKNLR</sequence>